<dbReference type="GO" id="GO:0046872">
    <property type="term" value="F:metal ion binding"/>
    <property type="evidence" value="ECO:0007669"/>
    <property type="project" value="UniProtKB-KW"/>
</dbReference>
<comment type="similarity">
    <text evidence="1 7">Belongs to the mandelate racemase/muconate lactonizing enzyme family.</text>
</comment>
<sequence length="325" mass="34549">MKVETTVRAWPVQGEFAISRGSRTEAVVVEVRIYGEGAQGRGECVPYARYGESVEGVCAAVHQAVRGMGGRPDRQLLQTLLPAGAARNGLDCALWEYEAALRGERVWQLAGCMRPVPVHTAYTLSLGTPLAMGAAARENAHRPLLKVKLGGAGDMERIRAVHENAPEARLIIDANEAWTVQQYVQRAPQLACLGVALVEQPLPAGADAGLAGLDRPVPVCADESCHDRATLPRLAGLYDAVNIKLDKTGGLTEALAMRDEAVRMGFRVMVGCMLGSSLAMAPAHLVAQGADFADIDGPLLLAADHDPALCYEGSLVYPPEPALWG</sequence>
<evidence type="ECO:0000256" key="3">
    <source>
        <dbReference type="ARBA" id="ARBA00022842"/>
    </source>
</evidence>
<evidence type="ECO:0000259" key="8">
    <source>
        <dbReference type="SMART" id="SM00922"/>
    </source>
</evidence>
<dbReference type="SMART" id="SM00922">
    <property type="entry name" value="MR_MLE"/>
    <property type="match status" value="1"/>
</dbReference>
<name>Q313B8_OLEA2</name>
<feature type="active site" description="Proton acceptor; specific for (R)-substrate epimerization" evidence="5">
    <location>
        <position position="148"/>
    </location>
</feature>
<dbReference type="CDD" id="cd03319">
    <property type="entry name" value="L-Ala-DL-Glu_epimerase"/>
    <property type="match status" value="1"/>
</dbReference>
<comment type="cofactor">
    <cofactor evidence="6 7">
        <name>Mg(2+)</name>
        <dbReference type="ChEBI" id="CHEBI:18420"/>
    </cofactor>
    <text evidence="6 7">Binds 1 Mg(2+) ion per subunit.</text>
</comment>
<dbReference type="KEGG" id="dde:Dde_1177"/>
<dbReference type="HOGENOM" id="CLU_030273_4_3_7"/>
<dbReference type="InterPro" id="IPR034593">
    <property type="entry name" value="DgoD-like"/>
</dbReference>
<dbReference type="Pfam" id="PF02746">
    <property type="entry name" value="MR_MLE_N"/>
    <property type="match status" value="1"/>
</dbReference>
<dbReference type="EMBL" id="CP000112">
    <property type="protein sequence ID" value="ABB37978.2"/>
    <property type="molecule type" value="Genomic_DNA"/>
</dbReference>
<evidence type="ECO:0000313" key="10">
    <source>
        <dbReference type="Proteomes" id="UP000002710"/>
    </source>
</evidence>
<organism evidence="9 10">
    <name type="scientific">Oleidesulfovibrio alaskensis (strain ATCC BAA-1058 / DSM 17464 / G20)</name>
    <name type="common">Desulfovibrio alaskensis</name>
    <dbReference type="NCBI Taxonomy" id="207559"/>
    <lineage>
        <taxon>Bacteria</taxon>
        <taxon>Pseudomonadati</taxon>
        <taxon>Thermodesulfobacteriota</taxon>
        <taxon>Desulfovibrionia</taxon>
        <taxon>Desulfovibrionales</taxon>
        <taxon>Desulfovibrionaceae</taxon>
        <taxon>Oleidesulfovibrio</taxon>
    </lineage>
</organism>
<keyword evidence="2 6" id="KW-0479">Metal-binding</keyword>
<evidence type="ECO:0000256" key="4">
    <source>
        <dbReference type="ARBA" id="ARBA00023235"/>
    </source>
</evidence>
<dbReference type="Gene3D" id="3.20.20.120">
    <property type="entry name" value="Enolase-like C-terminal domain"/>
    <property type="match status" value="1"/>
</dbReference>
<evidence type="ECO:0000256" key="2">
    <source>
        <dbReference type="ARBA" id="ARBA00022723"/>
    </source>
</evidence>
<feature type="binding site" evidence="6">
    <location>
        <position position="173"/>
    </location>
    <ligand>
        <name>Mg(2+)</name>
        <dbReference type="ChEBI" id="CHEBI:18420"/>
    </ligand>
</feature>
<evidence type="ECO:0000313" key="9">
    <source>
        <dbReference type="EMBL" id="ABB37978.2"/>
    </source>
</evidence>
<dbReference type="SFLD" id="SFLDS00001">
    <property type="entry name" value="Enolase"/>
    <property type="match status" value="1"/>
</dbReference>
<dbReference type="SFLD" id="SFLDF00010">
    <property type="entry name" value="dipeptide_epimerase"/>
    <property type="match status" value="1"/>
</dbReference>
<evidence type="ECO:0000256" key="5">
    <source>
        <dbReference type="PIRSR" id="PIRSR634603-1"/>
    </source>
</evidence>
<dbReference type="InterPro" id="IPR013342">
    <property type="entry name" value="Mandelate_racemase_C"/>
</dbReference>
<protein>
    <recommendedName>
        <fullName evidence="7">Dipeptide epimerase</fullName>
        <ecNumber evidence="7">5.1.1.-</ecNumber>
    </recommendedName>
</protein>
<dbReference type="InterPro" id="IPR029065">
    <property type="entry name" value="Enolase_C-like"/>
</dbReference>
<evidence type="ECO:0000256" key="7">
    <source>
        <dbReference type="RuleBase" id="RU366006"/>
    </source>
</evidence>
<dbReference type="RefSeq" id="WP_011367197.1">
    <property type="nucleotide sequence ID" value="NC_007519.1"/>
</dbReference>
<dbReference type="NCBIfam" id="NF042940">
    <property type="entry name" value="racemase_DgcA"/>
    <property type="match status" value="1"/>
</dbReference>
<reference evidence="9 10" key="1">
    <citation type="journal article" date="2011" name="J. Bacteriol.">
        <title>Complete genome sequence and updated annotation of Desulfovibrio alaskensis G20.</title>
        <authorList>
            <person name="Hauser L.J."/>
            <person name="Land M.L."/>
            <person name="Brown S.D."/>
            <person name="Larimer F."/>
            <person name="Keller K.L."/>
            <person name="Rapp-Giles B.J."/>
            <person name="Price M.N."/>
            <person name="Lin M."/>
            <person name="Bruce D.C."/>
            <person name="Detter J.C."/>
            <person name="Tapia R."/>
            <person name="Han C.S."/>
            <person name="Goodwin L.A."/>
            <person name="Cheng J.F."/>
            <person name="Pitluck S."/>
            <person name="Copeland A."/>
            <person name="Lucas S."/>
            <person name="Nolan M."/>
            <person name="Lapidus A.L."/>
            <person name="Palumbo A.V."/>
            <person name="Wall J.D."/>
        </authorList>
    </citation>
    <scope>NUCLEOTIDE SEQUENCE [LARGE SCALE GENOMIC DNA]</scope>
    <source>
        <strain evidence="10">ATCC BAA 1058 / DSM 17464 / G20</strain>
    </source>
</reference>
<dbReference type="Proteomes" id="UP000002710">
    <property type="component" value="Chromosome"/>
</dbReference>
<dbReference type="Pfam" id="PF13378">
    <property type="entry name" value="MR_MLE_C"/>
    <property type="match status" value="1"/>
</dbReference>
<dbReference type="STRING" id="207559.Dde_1177"/>
<dbReference type="eggNOG" id="COG4948">
    <property type="taxonomic scope" value="Bacteria"/>
</dbReference>
<keyword evidence="10" id="KW-1185">Reference proteome</keyword>
<accession>Q313B8</accession>
<dbReference type="InterPro" id="IPR036849">
    <property type="entry name" value="Enolase-like_C_sf"/>
</dbReference>
<proteinExistence type="inferred from homology"/>
<dbReference type="InterPro" id="IPR013341">
    <property type="entry name" value="Mandelate_racemase_N_dom"/>
</dbReference>
<keyword evidence="4 7" id="KW-0413">Isomerase</keyword>
<dbReference type="InterPro" id="IPR029017">
    <property type="entry name" value="Enolase-like_N"/>
</dbReference>
<evidence type="ECO:0000256" key="6">
    <source>
        <dbReference type="PIRSR" id="PIRSR634603-3"/>
    </source>
</evidence>
<feature type="domain" description="Mandelate racemase/muconate lactonizing enzyme C-terminal" evidence="8">
    <location>
        <begin position="129"/>
        <end position="220"/>
    </location>
</feature>
<dbReference type="PANTHER" id="PTHR48080:SF3">
    <property type="entry name" value="ENOLASE SUPERFAMILY MEMBER DDB_G0284701"/>
    <property type="match status" value="1"/>
</dbReference>
<feature type="binding site" evidence="6">
    <location>
        <position position="199"/>
    </location>
    <ligand>
        <name>Mg(2+)</name>
        <dbReference type="ChEBI" id="CHEBI:18420"/>
    </ligand>
</feature>
<dbReference type="Gene3D" id="3.30.390.10">
    <property type="entry name" value="Enolase-like, N-terminal domain"/>
    <property type="match status" value="1"/>
</dbReference>
<dbReference type="SUPFAM" id="SSF51604">
    <property type="entry name" value="Enolase C-terminal domain-like"/>
    <property type="match status" value="1"/>
</dbReference>
<feature type="active site" description="Proton acceptor; specific for (S)-substrate epimerization" evidence="5">
    <location>
        <position position="244"/>
    </location>
</feature>
<dbReference type="PANTHER" id="PTHR48080">
    <property type="entry name" value="D-GALACTONATE DEHYDRATASE-RELATED"/>
    <property type="match status" value="1"/>
</dbReference>
<dbReference type="EC" id="5.1.1.-" evidence="7"/>
<keyword evidence="3 6" id="KW-0460">Magnesium</keyword>
<evidence type="ECO:0000256" key="1">
    <source>
        <dbReference type="ARBA" id="ARBA00008031"/>
    </source>
</evidence>
<dbReference type="InterPro" id="IPR034603">
    <property type="entry name" value="Dipeptide_epimerase"/>
</dbReference>
<dbReference type="GO" id="GO:0016855">
    <property type="term" value="F:racemase and epimerase activity, acting on amino acids and derivatives"/>
    <property type="evidence" value="ECO:0007669"/>
    <property type="project" value="UniProtKB-UniRule"/>
</dbReference>
<dbReference type="AlphaFoldDB" id="Q313B8"/>
<dbReference type="SUPFAM" id="SSF54826">
    <property type="entry name" value="Enolase N-terminal domain-like"/>
    <property type="match status" value="1"/>
</dbReference>
<dbReference type="SFLD" id="SFLDG00180">
    <property type="entry name" value="muconate_cycloisomerase"/>
    <property type="match status" value="1"/>
</dbReference>
<feature type="binding site" evidence="6">
    <location>
        <position position="222"/>
    </location>
    <ligand>
        <name>Mg(2+)</name>
        <dbReference type="ChEBI" id="CHEBI:18420"/>
    </ligand>
</feature>
<gene>
    <name evidence="9" type="ordered locus">Dde_1177</name>
</gene>